<reference evidence="4 5" key="3">
    <citation type="journal article" date="2010" name="BMC Genomics">
        <title>Transcriptome sequencing and comparative analysis of cucumber flowers with different sex types.</title>
        <authorList>
            <person name="Guo S."/>
            <person name="Zheng Y."/>
            <person name="Joung J.G."/>
            <person name="Liu S."/>
            <person name="Zhang Z."/>
            <person name="Crasta O.R."/>
            <person name="Sobral B.W."/>
            <person name="Xu Y."/>
            <person name="Huang S."/>
            <person name="Fei Z."/>
        </authorList>
    </citation>
    <scope>NUCLEOTIDE SEQUENCE [LARGE SCALE GENOMIC DNA]</scope>
    <source>
        <strain evidence="5">cv. 9930</strain>
    </source>
</reference>
<dbReference type="Gene3D" id="1.25.40.10">
    <property type="entry name" value="Tetratricopeptide repeat domain"/>
    <property type="match status" value="4"/>
</dbReference>
<feature type="repeat" description="PPR" evidence="3">
    <location>
        <begin position="193"/>
        <end position="227"/>
    </location>
</feature>
<keyword evidence="5" id="KW-1185">Reference proteome</keyword>
<evidence type="ECO:0000256" key="3">
    <source>
        <dbReference type="PROSITE-ProRule" id="PRU00708"/>
    </source>
</evidence>
<evidence type="ECO:0000313" key="4">
    <source>
        <dbReference type="EMBL" id="KGN51057.1"/>
    </source>
</evidence>
<evidence type="ECO:0000256" key="2">
    <source>
        <dbReference type="ARBA" id="ARBA00022737"/>
    </source>
</evidence>
<dbReference type="Proteomes" id="UP000029981">
    <property type="component" value="Chromosome 5"/>
</dbReference>
<dbReference type="OrthoDB" id="185373at2759"/>
<dbReference type="Pfam" id="PF01535">
    <property type="entry name" value="PPR"/>
    <property type="match status" value="3"/>
</dbReference>
<dbReference type="InterPro" id="IPR011990">
    <property type="entry name" value="TPR-like_helical_dom_sf"/>
</dbReference>
<dbReference type="OMA" id="CSAFNEM"/>
<feature type="repeat" description="PPR" evidence="3">
    <location>
        <begin position="368"/>
        <end position="402"/>
    </location>
</feature>
<dbReference type="PANTHER" id="PTHR47447">
    <property type="entry name" value="OS03G0856100 PROTEIN"/>
    <property type="match status" value="1"/>
</dbReference>
<evidence type="ECO:0008006" key="6">
    <source>
        <dbReference type="Google" id="ProtNLM"/>
    </source>
</evidence>
<dbReference type="GO" id="GO:0000373">
    <property type="term" value="P:Group II intron splicing"/>
    <property type="evidence" value="ECO:0007669"/>
    <property type="project" value="EnsemblPlants"/>
</dbReference>
<gene>
    <name evidence="4" type="ORF">Csa_5G423870</name>
</gene>
<dbReference type="Pfam" id="PF13041">
    <property type="entry name" value="PPR_2"/>
    <property type="match status" value="3"/>
</dbReference>
<reference evidence="4 5" key="1">
    <citation type="journal article" date="2009" name="Nat. Genet.">
        <title>The genome of the cucumber, Cucumis sativus L.</title>
        <authorList>
            <person name="Huang S."/>
            <person name="Li R."/>
            <person name="Zhang Z."/>
            <person name="Li L."/>
            <person name="Gu X."/>
            <person name="Fan W."/>
            <person name="Lucas W.J."/>
            <person name="Wang X."/>
            <person name="Xie B."/>
            <person name="Ni P."/>
            <person name="Ren Y."/>
            <person name="Zhu H."/>
            <person name="Li J."/>
            <person name="Lin K."/>
            <person name="Jin W."/>
            <person name="Fei Z."/>
            <person name="Li G."/>
            <person name="Staub J."/>
            <person name="Kilian A."/>
            <person name="van der Vossen E.A."/>
            <person name="Wu Y."/>
            <person name="Guo J."/>
            <person name="He J."/>
            <person name="Jia Z."/>
            <person name="Ren Y."/>
            <person name="Tian G."/>
            <person name="Lu Y."/>
            <person name="Ruan J."/>
            <person name="Qian W."/>
            <person name="Wang M."/>
            <person name="Huang Q."/>
            <person name="Li B."/>
            <person name="Xuan Z."/>
            <person name="Cao J."/>
            <person name="Asan"/>
            <person name="Wu Z."/>
            <person name="Zhang J."/>
            <person name="Cai Q."/>
            <person name="Bai Y."/>
            <person name="Zhao B."/>
            <person name="Han Y."/>
            <person name="Li Y."/>
            <person name="Li X."/>
            <person name="Wang S."/>
            <person name="Shi Q."/>
            <person name="Liu S."/>
            <person name="Cho W.K."/>
            <person name="Kim J.Y."/>
            <person name="Xu Y."/>
            <person name="Heller-Uszynska K."/>
            <person name="Miao H."/>
            <person name="Cheng Z."/>
            <person name="Zhang S."/>
            <person name="Wu J."/>
            <person name="Yang Y."/>
            <person name="Kang H."/>
            <person name="Li M."/>
            <person name="Liang H."/>
            <person name="Ren X."/>
            <person name="Shi Z."/>
            <person name="Wen M."/>
            <person name="Jian M."/>
            <person name="Yang H."/>
            <person name="Zhang G."/>
            <person name="Yang Z."/>
            <person name="Chen R."/>
            <person name="Liu S."/>
            <person name="Li J."/>
            <person name="Ma L."/>
            <person name="Liu H."/>
            <person name="Zhou Y."/>
            <person name="Zhao J."/>
            <person name="Fang X."/>
            <person name="Li G."/>
            <person name="Fang L."/>
            <person name="Li Y."/>
            <person name="Liu D."/>
            <person name="Zheng H."/>
            <person name="Zhang Y."/>
            <person name="Qin N."/>
            <person name="Li Z."/>
            <person name="Yang G."/>
            <person name="Yang S."/>
            <person name="Bolund L."/>
            <person name="Kristiansen K."/>
            <person name="Zheng H."/>
            <person name="Li S."/>
            <person name="Zhang X."/>
            <person name="Yang H."/>
            <person name="Wang J."/>
            <person name="Sun R."/>
            <person name="Zhang B."/>
            <person name="Jiang S."/>
            <person name="Wang J."/>
            <person name="Du Y."/>
            <person name="Li S."/>
        </authorList>
    </citation>
    <scope>NUCLEOTIDE SEQUENCE [LARGE SCALE GENOMIC DNA]</scope>
    <source>
        <strain evidence="5">cv. 9930</strain>
    </source>
</reference>
<protein>
    <recommendedName>
        <fullName evidence="6">Pentacotripeptide-repeat region of PRORP domain-containing protein</fullName>
    </recommendedName>
</protein>
<feature type="repeat" description="PPR" evidence="3">
    <location>
        <begin position="298"/>
        <end position="332"/>
    </location>
</feature>
<dbReference type="PROSITE" id="PS51375">
    <property type="entry name" value="PPR"/>
    <property type="match status" value="6"/>
</dbReference>
<dbReference type="EMBL" id="CM002926">
    <property type="protein sequence ID" value="KGN51057.1"/>
    <property type="molecule type" value="Genomic_DNA"/>
</dbReference>
<comment type="similarity">
    <text evidence="1">Belongs to the PPR family. P subfamily.</text>
</comment>
<feature type="repeat" description="PPR" evidence="3">
    <location>
        <begin position="438"/>
        <end position="472"/>
    </location>
</feature>
<sequence length="539" mass="61087">MALLRQKLSPIVLSSKISLCLSMRNLISIPVADKLINDDATVNSICDSLTRRQSWDTLSRKFQFLELNDFLVQKVLLKFQQPVDAKRALGFFHWSAKRKNFNHGPQSFGIMIHILVKARLVLDARALLESILKKNEGNSFDYSVVDSLMDSYEVTGSSPFVFDLLVQTCAKLRLIDFALCVCSHLEERGFSLSLISFNTLIHVVEKSDENLKVWKIYEQMIRKRVYPNAITVRIMINSLCKEGKLQETSDMLNRIHGSRCSASLIVNACLIYRILEEGRVEDGITLLKRMLQKNMVLDDIAYSLIVYAKVKTGSITSTWEVFEEMSERGFQANSFIYTLFIGVHCRGGKVEEAHCLMQEMENMGLKPYPETFNLLIEGCAISGHSEEILSMCEKMLERGFLPSCSVFNVAIDKICEKGDVKKANALLTILLDKGFLPDETTYTNLIIGYRKSGEIQEILKLYYEMGARLLSPGVSVFFALIGSLCQSGRLEEAEKYLKIVKDSSLTPCLSIYQALILLYLKKGNRAKALELYNEMMFDG</sequence>
<reference evidence="4 5" key="2">
    <citation type="journal article" date="2009" name="PLoS ONE">
        <title>An integrated genetic and cytogenetic map of the cucumber genome.</title>
        <authorList>
            <person name="Ren Y."/>
            <person name="Zhang Z."/>
            <person name="Liu J."/>
            <person name="Staub J.E."/>
            <person name="Han Y."/>
            <person name="Cheng Z."/>
            <person name="Li X."/>
            <person name="Lu J."/>
            <person name="Miao H."/>
            <person name="Kang H."/>
            <person name="Xie B."/>
            <person name="Gu X."/>
            <person name="Wang X."/>
            <person name="Du Y."/>
            <person name="Jin W."/>
            <person name="Huang S."/>
        </authorList>
    </citation>
    <scope>NUCLEOTIDE SEQUENCE [LARGE SCALE GENOMIC DNA]</scope>
    <source>
        <strain evidence="5">cv. 9930</strain>
    </source>
</reference>
<dbReference type="PANTHER" id="PTHR47447:SF17">
    <property type="entry name" value="OS12G0638900 PROTEIN"/>
    <property type="match status" value="1"/>
</dbReference>
<organism evidence="4 5">
    <name type="scientific">Cucumis sativus</name>
    <name type="common">Cucumber</name>
    <dbReference type="NCBI Taxonomy" id="3659"/>
    <lineage>
        <taxon>Eukaryota</taxon>
        <taxon>Viridiplantae</taxon>
        <taxon>Streptophyta</taxon>
        <taxon>Embryophyta</taxon>
        <taxon>Tracheophyta</taxon>
        <taxon>Spermatophyta</taxon>
        <taxon>Magnoliopsida</taxon>
        <taxon>eudicotyledons</taxon>
        <taxon>Gunneridae</taxon>
        <taxon>Pentapetalae</taxon>
        <taxon>rosids</taxon>
        <taxon>fabids</taxon>
        <taxon>Cucurbitales</taxon>
        <taxon>Cucurbitaceae</taxon>
        <taxon>Benincaseae</taxon>
        <taxon>Cucumis</taxon>
    </lineage>
</organism>
<evidence type="ECO:0000313" key="5">
    <source>
        <dbReference type="Proteomes" id="UP000029981"/>
    </source>
</evidence>
<name>A0A0A0KRP7_CUCSA</name>
<accession>A0A0A0KRP7</accession>
<reference evidence="4 5" key="4">
    <citation type="journal article" date="2011" name="BMC Genomics">
        <title>RNA-Seq improves annotation of protein-coding genes in the cucumber genome.</title>
        <authorList>
            <person name="Li Z."/>
            <person name="Zhang Z."/>
            <person name="Yan P."/>
            <person name="Huang S."/>
            <person name="Fei Z."/>
            <person name="Lin K."/>
        </authorList>
    </citation>
    <scope>NUCLEOTIDE SEQUENCE [LARGE SCALE GENOMIC DNA]</scope>
    <source>
        <strain evidence="5">cv. 9930</strain>
    </source>
</reference>
<dbReference type="GO" id="GO:0000963">
    <property type="term" value="P:mitochondrial RNA processing"/>
    <property type="evidence" value="ECO:0007669"/>
    <property type="project" value="EnsemblPlants"/>
</dbReference>
<feature type="repeat" description="PPR" evidence="3">
    <location>
        <begin position="333"/>
        <end position="367"/>
    </location>
</feature>
<dbReference type="STRING" id="3659.A0A0A0KRP7"/>
<dbReference type="eggNOG" id="KOG4197">
    <property type="taxonomic scope" value="Eukaryota"/>
</dbReference>
<keyword evidence="2" id="KW-0677">Repeat</keyword>
<dbReference type="NCBIfam" id="TIGR00756">
    <property type="entry name" value="PPR"/>
    <property type="match status" value="3"/>
</dbReference>
<dbReference type="Gramene" id="KGN51057">
    <property type="protein sequence ID" value="KGN51057"/>
    <property type="gene ID" value="Csa_5G423870"/>
</dbReference>
<evidence type="ECO:0000256" key="1">
    <source>
        <dbReference type="ARBA" id="ARBA00007626"/>
    </source>
</evidence>
<dbReference type="AlphaFoldDB" id="A0A0A0KRP7"/>
<dbReference type="GO" id="GO:0005739">
    <property type="term" value="C:mitochondrion"/>
    <property type="evidence" value="ECO:0007669"/>
    <property type="project" value="EnsemblPlants"/>
</dbReference>
<proteinExistence type="inferred from homology"/>
<dbReference type="GO" id="GO:0032981">
    <property type="term" value="P:mitochondrial respiratory chain complex I assembly"/>
    <property type="evidence" value="ECO:0007669"/>
    <property type="project" value="EnsemblPlants"/>
</dbReference>
<feature type="repeat" description="PPR" evidence="3">
    <location>
        <begin position="473"/>
        <end position="507"/>
    </location>
</feature>
<dbReference type="InterPro" id="IPR002885">
    <property type="entry name" value="PPR_rpt"/>
</dbReference>